<dbReference type="SUPFAM" id="SSF51735">
    <property type="entry name" value="NAD(P)-binding Rossmann-fold domains"/>
    <property type="match status" value="1"/>
</dbReference>
<sequence>MKAEERKGNKRIDKNEGNTLTLGVVGLGYVGLPVAIGFSKRYKVIGFDVDKQKIEQLKKHNDITREISKQQLAASAISFTSDQEDLSLCDYLIVAVPTPINEQKEPDLSYLIAASETVGQNLTDGATVVYESTVYPGATEEVCIPVLEKTSGLKAGEGFYVAYSPERINPGDRQHTFNQIEKIVAAQNQTIVEKVAALYQSVIDAPVFKADSIKVAETAKVLENTQRDINIALMNELAMICDKVGIDTSDVLDAAGTKWNFLPFTPGLVGGHCIGVDPYYLIYKAKTLGYTPAFLEAARKINDSMAGFVHRTIVEDIIRTRCDLKNLRITVMGITFKENVPDMRNSKALEIVKMLLDDGLSVNVYDPVADSRELENALGIRLTEKQFLEPADILLVLVPHEEFSNMTAGDISRLVKKDRALVFDLKNIWGNHQLPSSINRKTL</sequence>
<dbReference type="InterPro" id="IPR014026">
    <property type="entry name" value="UDP-Glc/GDP-Man_DH_dimer"/>
</dbReference>
<evidence type="ECO:0000256" key="5">
    <source>
        <dbReference type="SAM" id="Phobius"/>
    </source>
</evidence>
<accession>A0ABX7VP00</accession>
<keyword evidence="2" id="KW-0560">Oxidoreductase</keyword>
<evidence type="ECO:0000313" key="8">
    <source>
        <dbReference type="Proteomes" id="UP000665043"/>
    </source>
</evidence>
<dbReference type="PANTHER" id="PTHR43491:SF2">
    <property type="entry name" value="UDP-N-ACETYL-D-MANNOSAMINE DEHYDROGENASE"/>
    <property type="match status" value="1"/>
</dbReference>
<comment type="similarity">
    <text evidence="1 4">Belongs to the UDP-glucose/GDP-mannose dehydrogenase family.</text>
</comment>
<evidence type="ECO:0000256" key="3">
    <source>
        <dbReference type="ARBA" id="ARBA00023027"/>
    </source>
</evidence>
<keyword evidence="5" id="KW-1133">Transmembrane helix</keyword>
<evidence type="ECO:0000259" key="6">
    <source>
        <dbReference type="SMART" id="SM00984"/>
    </source>
</evidence>
<dbReference type="InterPro" id="IPR014027">
    <property type="entry name" value="UDP-Glc/GDP-Man_DH_C"/>
</dbReference>
<feature type="domain" description="UDP-glucose/GDP-mannose dehydrogenase C-terminal" evidence="6">
    <location>
        <begin position="330"/>
        <end position="431"/>
    </location>
</feature>
<keyword evidence="3" id="KW-0520">NAD</keyword>
<dbReference type="Pfam" id="PF03720">
    <property type="entry name" value="UDPG_MGDP_dh_C"/>
    <property type="match status" value="1"/>
</dbReference>
<dbReference type="RefSeq" id="WP_209367388.1">
    <property type="nucleotide sequence ID" value="NZ_CP046956.1"/>
</dbReference>
<protein>
    <submittedName>
        <fullName evidence="7">Nucleotide sugar dehydrogenase</fullName>
    </submittedName>
</protein>
<proteinExistence type="inferred from homology"/>
<dbReference type="SUPFAM" id="SSF48179">
    <property type="entry name" value="6-phosphogluconate dehydrogenase C-terminal domain-like"/>
    <property type="match status" value="1"/>
</dbReference>
<dbReference type="InterPro" id="IPR001732">
    <property type="entry name" value="UDP-Glc/GDP-Man_DH_N"/>
</dbReference>
<feature type="transmembrane region" description="Helical" evidence="5">
    <location>
        <begin position="20"/>
        <end position="38"/>
    </location>
</feature>
<dbReference type="InterPro" id="IPR036220">
    <property type="entry name" value="UDP-Glc/GDP-Man_DH_C_sf"/>
</dbReference>
<evidence type="ECO:0000256" key="1">
    <source>
        <dbReference type="ARBA" id="ARBA00006601"/>
    </source>
</evidence>
<name>A0ABX7VP00_9BACI</name>
<reference evidence="7 8" key="1">
    <citation type="submission" date="2019-12" db="EMBL/GenBank/DDBJ databases">
        <title>The whole genome sequencing of a strain isolated from a Mars analog, Dalangtan Playa.</title>
        <authorList>
            <person name="Huang T."/>
        </authorList>
    </citation>
    <scope>NUCLEOTIDE SEQUENCE [LARGE SCALE GENOMIC DNA]</scope>
    <source>
        <strain evidence="7 8">DP4-553-S</strain>
    </source>
</reference>
<dbReference type="InterPro" id="IPR017476">
    <property type="entry name" value="UDP-Glc/GDP-Man"/>
</dbReference>
<dbReference type="SMART" id="SM00984">
    <property type="entry name" value="UDPG_MGDP_dh_C"/>
    <property type="match status" value="1"/>
</dbReference>
<evidence type="ECO:0000313" key="7">
    <source>
        <dbReference type="EMBL" id="QTM98564.1"/>
    </source>
</evidence>
<dbReference type="EMBL" id="CP046956">
    <property type="protein sequence ID" value="QTM98564.1"/>
    <property type="molecule type" value="Genomic_DNA"/>
</dbReference>
<keyword evidence="5" id="KW-0472">Membrane</keyword>
<dbReference type="Pfam" id="PF00984">
    <property type="entry name" value="UDPG_MGDP_dh"/>
    <property type="match status" value="1"/>
</dbReference>
<dbReference type="SUPFAM" id="SSF52413">
    <property type="entry name" value="UDP-glucose/GDP-mannose dehydrogenase C-terminal domain"/>
    <property type="match status" value="1"/>
</dbReference>
<organism evidence="7 8">
    <name type="scientific">Sediminibacillus dalangtanensis</name>
    <dbReference type="NCBI Taxonomy" id="2729421"/>
    <lineage>
        <taxon>Bacteria</taxon>
        <taxon>Bacillati</taxon>
        <taxon>Bacillota</taxon>
        <taxon>Bacilli</taxon>
        <taxon>Bacillales</taxon>
        <taxon>Bacillaceae</taxon>
        <taxon>Sediminibacillus</taxon>
    </lineage>
</organism>
<dbReference type="Pfam" id="PF03721">
    <property type="entry name" value="UDPG_MGDP_dh_N"/>
    <property type="match status" value="1"/>
</dbReference>
<dbReference type="InterPro" id="IPR028359">
    <property type="entry name" value="UDP_ManNAc/GlcNAc_DH"/>
</dbReference>
<evidence type="ECO:0000256" key="4">
    <source>
        <dbReference type="PIRNR" id="PIRNR000124"/>
    </source>
</evidence>
<keyword evidence="8" id="KW-1185">Reference proteome</keyword>
<dbReference type="PANTHER" id="PTHR43491">
    <property type="entry name" value="UDP-N-ACETYL-D-MANNOSAMINE DEHYDROGENASE"/>
    <property type="match status" value="1"/>
</dbReference>
<dbReference type="NCBIfam" id="TIGR03026">
    <property type="entry name" value="NDP-sugDHase"/>
    <property type="match status" value="1"/>
</dbReference>
<dbReference type="Gene3D" id="3.40.50.720">
    <property type="entry name" value="NAD(P)-binding Rossmann-like Domain"/>
    <property type="match status" value="2"/>
</dbReference>
<dbReference type="PIRSF" id="PIRSF500136">
    <property type="entry name" value="UDP_ManNAc_DH"/>
    <property type="match status" value="1"/>
</dbReference>
<dbReference type="PIRSF" id="PIRSF000124">
    <property type="entry name" value="UDPglc_GDPman_dh"/>
    <property type="match status" value="1"/>
</dbReference>
<dbReference type="InterPro" id="IPR008927">
    <property type="entry name" value="6-PGluconate_DH-like_C_sf"/>
</dbReference>
<evidence type="ECO:0000256" key="2">
    <source>
        <dbReference type="ARBA" id="ARBA00023002"/>
    </source>
</evidence>
<dbReference type="InterPro" id="IPR036291">
    <property type="entry name" value="NAD(P)-bd_dom_sf"/>
</dbReference>
<dbReference type="Proteomes" id="UP000665043">
    <property type="component" value="Chromosome"/>
</dbReference>
<gene>
    <name evidence="7" type="ORF">ERJ70_04180</name>
</gene>
<keyword evidence="5" id="KW-0812">Transmembrane</keyword>